<comment type="similarity">
    <text evidence="5 6">Belongs to the class I-like SAM-binding methyltransferase superfamily. C5-methyltransferase family.</text>
</comment>
<dbReference type="PROSITE" id="PS00094">
    <property type="entry name" value="C5_MTASE_1"/>
    <property type="match status" value="1"/>
</dbReference>
<dbReference type="Proteomes" id="UP000570678">
    <property type="component" value="Unassembled WGS sequence"/>
</dbReference>
<evidence type="ECO:0000313" key="9">
    <source>
        <dbReference type="Proteomes" id="UP000570678"/>
    </source>
</evidence>
<keyword evidence="4" id="KW-0680">Restriction system</keyword>
<evidence type="ECO:0000256" key="6">
    <source>
        <dbReference type="RuleBase" id="RU000416"/>
    </source>
</evidence>
<comment type="catalytic activity">
    <reaction evidence="7">
        <text>a 2'-deoxycytidine in DNA + S-adenosyl-L-methionine = a 5-methyl-2'-deoxycytidine in DNA + S-adenosyl-L-homocysteine + H(+)</text>
        <dbReference type="Rhea" id="RHEA:13681"/>
        <dbReference type="Rhea" id="RHEA-COMP:11369"/>
        <dbReference type="Rhea" id="RHEA-COMP:11370"/>
        <dbReference type="ChEBI" id="CHEBI:15378"/>
        <dbReference type="ChEBI" id="CHEBI:57856"/>
        <dbReference type="ChEBI" id="CHEBI:59789"/>
        <dbReference type="ChEBI" id="CHEBI:85452"/>
        <dbReference type="ChEBI" id="CHEBI:85454"/>
        <dbReference type="EC" id="2.1.1.37"/>
    </reaction>
</comment>
<dbReference type="Pfam" id="PF00145">
    <property type="entry name" value="DNA_methylase"/>
    <property type="match status" value="1"/>
</dbReference>
<dbReference type="RefSeq" id="WP_157116965.1">
    <property type="nucleotide sequence ID" value="NZ_JAAXOT010000021.1"/>
</dbReference>
<dbReference type="Gene3D" id="3.90.120.10">
    <property type="entry name" value="DNA Methylase, subunit A, domain 2"/>
    <property type="match status" value="1"/>
</dbReference>
<comment type="caution">
    <text evidence="8">The sequence shown here is derived from an EMBL/GenBank/DDBJ whole genome shotgun (WGS) entry which is preliminary data.</text>
</comment>
<proteinExistence type="inferred from homology"/>
<dbReference type="PANTHER" id="PTHR10629:SF52">
    <property type="entry name" value="DNA (CYTOSINE-5)-METHYLTRANSFERASE 1"/>
    <property type="match status" value="1"/>
</dbReference>
<protein>
    <recommendedName>
        <fullName evidence="7">Cytosine-specific methyltransferase</fullName>
        <ecNumber evidence="7">2.1.1.37</ecNumber>
    </recommendedName>
</protein>
<evidence type="ECO:0000256" key="3">
    <source>
        <dbReference type="ARBA" id="ARBA00022691"/>
    </source>
</evidence>
<evidence type="ECO:0000256" key="5">
    <source>
        <dbReference type="PROSITE-ProRule" id="PRU01016"/>
    </source>
</evidence>
<dbReference type="InterPro" id="IPR031303">
    <property type="entry name" value="C5_meth_CS"/>
</dbReference>
<dbReference type="GO" id="GO:0044027">
    <property type="term" value="P:negative regulation of gene expression via chromosomal CpG island methylation"/>
    <property type="evidence" value="ECO:0007669"/>
    <property type="project" value="TreeGrafter"/>
</dbReference>
<keyword evidence="2 5" id="KW-0808">Transferase</keyword>
<dbReference type="InterPro" id="IPR001525">
    <property type="entry name" value="C5_MeTfrase"/>
</dbReference>
<feature type="active site" evidence="5">
    <location>
        <position position="147"/>
    </location>
</feature>
<dbReference type="Gene3D" id="3.40.50.150">
    <property type="entry name" value="Vaccinia Virus protein VP39"/>
    <property type="match status" value="1"/>
</dbReference>
<dbReference type="NCBIfam" id="TIGR00675">
    <property type="entry name" value="dcm"/>
    <property type="match status" value="1"/>
</dbReference>
<dbReference type="PRINTS" id="PR00105">
    <property type="entry name" value="C5METTRFRASE"/>
</dbReference>
<evidence type="ECO:0000256" key="2">
    <source>
        <dbReference type="ARBA" id="ARBA00022679"/>
    </source>
</evidence>
<dbReference type="SUPFAM" id="SSF53335">
    <property type="entry name" value="S-adenosyl-L-methionine-dependent methyltransferases"/>
    <property type="match status" value="1"/>
</dbReference>
<organism evidence="8 9">
    <name type="scientific">Nocardia flavorosea</name>
    <dbReference type="NCBI Taxonomy" id="53429"/>
    <lineage>
        <taxon>Bacteria</taxon>
        <taxon>Bacillati</taxon>
        <taxon>Actinomycetota</taxon>
        <taxon>Actinomycetes</taxon>
        <taxon>Mycobacteriales</taxon>
        <taxon>Nocardiaceae</taxon>
        <taxon>Nocardia</taxon>
    </lineage>
</organism>
<dbReference type="PANTHER" id="PTHR10629">
    <property type="entry name" value="CYTOSINE-SPECIFIC METHYLTRANSFERASE"/>
    <property type="match status" value="1"/>
</dbReference>
<dbReference type="InterPro" id="IPR029063">
    <property type="entry name" value="SAM-dependent_MTases_sf"/>
</dbReference>
<dbReference type="EC" id="2.1.1.37" evidence="7"/>
<evidence type="ECO:0000313" key="8">
    <source>
        <dbReference type="EMBL" id="NKY60190.1"/>
    </source>
</evidence>
<sequence>MSEFVVVRHVAPAVSLIDLSVMGLSNSQAATQKTHEEQVSGPELDALPSLANLSRCRAEGYTASMAKPIAISVFSGAMGLDLGLEQAGFDLRFAADNMPAAVQTIRENRPYLPAFDGDVAQLTGKAILERAGLNGEQIDLLAGGPPCQSFSTAGKRRGLDDAEKGPLVFEFVRLVDEIKPTAFVMENVKGLLSASIKWRQLPYNNNGKVVDELHGSLLRELLRKFRDVGYSVDFCEVNAADYGVPQTRQRVFLIGYRDQRPVTFPKPTHSSAGGIRVPKWNTLGTALKGLSDDTSECAIFSERKLKYLRMIPEGGNWRDLPLEIQQESMGRAFFAKGGRTGYWRRLSFSAPSPTILTEPHNASTSLCHPTEDRPLTVRECARVQTFPDEWNFAGKRADQYRLVGNAVPVALGKAMGEHIQEELYMLPTPTTAEAS</sequence>
<evidence type="ECO:0000256" key="4">
    <source>
        <dbReference type="ARBA" id="ARBA00022747"/>
    </source>
</evidence>
<keyword evidence="9" id="KW-1185">Reference proteome</keyword>
<gene>
    <name evidence="8" type="ORF">HGA15_29440</name>
</gene>
<reference evidence="8 9" key="1">
    <citation type="submission" date="2020-04" db="EMBL/GenBank/DDBJ databases">
        <title>MicrobeNet Type strains.</title>
        <authorList>
            <person name="Nicholson A.C."/>
        </authorList>
    </citation>
    <scope>NUCLEOTIDE SEQUENCE [LARGE SCALE GENOMIC DNA]</scope>
    <source>
        <strain evidence="8 9">JCM 3332</strain>
    </source>
</reference>
<dbReference type="PROSITE" id="PS00095">
    <property type="entry name" value="C5_MTASE_2"/>
    <property type="match status" value="1"/>
</dbReference>
<dbReference type="GO" id="GO:0003677">
    <property type="term" value="F:DNA binding"/>
    <property type="evidence" value="ECO:0007669"/>
    <property type="project" value="TreeGrafter"/>
</dbReference>
<dbReference type="CDD" id="cd00315">
    <property type="entry name" value="Cyt_C5_DNA_methylase"/>
    <property type="match status" value="1"/>
</dbReference>
<dbReference type="PROSITE" id="PS51679">
    <property type="entry name" value="SAM_MT_C5"/>
    <property type="match status" value="1"/>
</dbReference>
<accession>A0A846YRJ8</accession>
<evidence type="ECO:0000256" key="1">
    <source>
        <dbReference type="ARBA" id="ARBA00022603"/>
    </source>
</evidence>
<dbReference type="InterPro" id="IPR050390">
    <property type="entry name" value="C5-Methyltransferase"/>
</dbReference>
<evidence type="ECO:0000256" key="7">
    <source>
        <dbReference type="RuleBase" id="RU000417"/>
    </source>
</evidence>
<keyword evidence="1 5" id="KW-0489">Methyltransferase</keyword>
<dbReference type="GO" id="GO:0032259">
    <property type="term" value="P:methylation"/>
    <property type="evidence" value="ECO:0007669"/>
    <property type="project" value="UniProtKB-KW"/>
</dbReference>
<dbReference type="GO" id="GO:0009307">
    <property type="term" value="P:DNA restriction-modification system"/>
    <property type="evidence" value="ECO:0007669"/>
    <property type="project" value="UniProtKB-KW"/>
</dbReference>
<dbReference type="AlphaFoldDB" id="A0A846YRJ8"/>
<dbReference type="InterPro" id="IPR018117">
    <property type="entry name" value="C5_DNA_meth_AS"/>
</dbReference>
<dbReference type="GO" id="GO:0003886">
    <property type="term" value="F:DNA (cytosine-5-)-methyltransferase activity"/>
    <property type="evidence" value="ECO:0007669"/>
    <property type="project" value="UniProtKB-EC"/>
</dbReference>
<keyword evidence="3 5" id="KW-0949">S-adenosyl-L-methionine</keyword>
<name>A0A846YRJ8_9NOCA</name>
<dbReference type="EMBL" id="JAAXOT010000021">
    <property type="protein sequence ID" value="NKY60190.1"/>
    <property type="molecule type" value="Genomic_DNA"/>
</dbReference>